<sequence length="398" mass="43115">MKRRYVIALVGAAILVLVAVLLAVVNPLRVRVELRGEAEINVGVGQKFTDPGASAHIGAKHFPESIAELPVSASEEVRTDRVGDTTITYSASWGWWHGEATRTVHVVDTTPPELKLNGEAAPTLEAGSDFVDPGVTAQDDVDGDLTSEVKVSGAVDSHTPGKYVVTYEVTNKAGKSASVSREVTVIPPRVTQVRHKVVYLTFDDGPSNQTARLLDVLKAHNVKATFFVTGFGDLSLMAREAHEGHTVAIHTLTHNYRQVYSSLDAYMADLDAINNIIEAQTGKRSNLVRLPGGSSNTVSRFNPGIMTTITNELTKRGFYYFDWNVESGDAGSVHTADQVFTNVVQGIARHDVSMVLQHDTKSYSVDAVARIIEWGLANGYTFLPIDATSPGMHHPLTN</sequence>
<reference evidence="2 3" key="1">
    <citation type="submission" date="2019-02" db="EMBL/GenBank/DDBJ databases">
        <title>Arcanobacterium bovis sp. nov., isolated from the milk of a cow with mastitis.</title>
        <authorList>
            <person name="Sammra O."/>
            <person name="Foster G."/>
            <person name="Hassan A."/>
            <person name="Alssahen M."/>
            <person name="Laemmler C."/>
            <person name="Borowiak M."/>
            <person name="Malorny B."/>
            <person name="Abdulmawjood A."/>
        </authorList>
    </citation>
    <scope>NUCLEOTIDE SEQUENCE [LARGE SCALE GENOMIC DNA]</scope>
    <source>
        <strain evidence="2 3">C605018/01/1</strain>
    </source>
</reference>
<dbReference type="Pfam" id="PF01522">
    <property type="entry name" value="Polysacc_deac_1"/>
    <property type="match status" value="1"/>
</dbReference>
<evidence type="ECO:0000313" key="2">
    <source>
        <dbReference type="EMBL" id="TBW22114.1"/>
    </source>
</evidence>
<comment type="caution">
    <text evidence="2">The sequence shown here is derived from an EMBL/GenBank/DDBJ whole genome shotgun (WGS) entry which is preliminary data.</text>
</comment>
<dbReference type="PANTHER" id="PTHR10587:SF125">
    <property type="entry name" value="POLYSACCHARIDE DEACETYLASE YHEN-RELATED"/>
    <property type="match status" value="1"/>
</dbReference>
<dbReference type="PROSITE" id="PS51677">
    <property type="entry name" value="NODB"/>
    <property type="match status" value="1"/>
</dbReference>
<dbReference type="Gene3D" id="3.20.20.370">
    <property type="entry name" value="Glycoside hydrolase/deacetylase"/>
    <property type="match status" value="1"/>
</dbReference>
<dbReference type="SUPFAM" id="SSF88713">
    <property type="entry name" value="Glycoside hydrolase/deacetylase"/>
    <property type="match status" value="1"/>
</dbReference>
<dbReference type="GO" id="GO:0016810">
    <property type="term" value="F:hydrolase activity, acting on carbon-nitrogen (but not peptide) bonds"/>
    <property type="evidence" value="ECO:0007669"/>
    <property type="project" value="InterPro"/>
</dbReference>
<dbReference type="CDD" id="cd10944">
    <property type="entry name" value="CE4_SmPgdA_like"/>
    <property type="match status" value="1"/>
</dbReference>
<dbReference type="InterPro" id="IPR013783">
    <property type="entry name" value="Ig-like_fold"/>
</dbReference>
<evidence type="ECO:0000259" key="1">
    <source>
        <dbReference type="PROSITE" id="PS51677"/>
    </source>
</evidence>
<accession>A0A4Q9V0G2</accession>
<dbReference type="RefSeq" id="WP_131280695.1">
    <property type="nucleotide sequence ID" value="NZ_JBHSLR010000009.1"/>
</dbReference>
<feature type="domain" description="NodB homology" evidence="1">
    <location>
        <begin position="196"/>
        <end position="383"/>
    </location>
</feature>
<dbReference type="Gene3D" id="2.60.40.10">
    <property type="entry name" value="Immunoglobulins"/>
    <property type="match status" value="1"/>
</dbReference>
<dbReference type="InterPro" id="IPR050248">
    <property type="entry name" value="Polysacc_deacetylase_ArnD"/>
</dbReference>
<proteinExistence type="predicted"/>
<protein>
    <submittedName>
        <fullName evidence="2">DUF5011 domain-containing protein</fullName>
    </submittedName>
</protein>
<dbReference type="InterPro" id="IPR002509">
    <property type="entry name" value="NODB_dom"/>
</dbReference>
<dbReference type="PANTHER" id="PTHR10587">
    <property type="entry name" value="GLYCOSYL TRANSFERASE-RELATED"/>
    <property type="match status" value="1"/>
</dbReference>
<gene>
    <name evidence="2" type="ORF">EZJ44_04615</name>
</gene>
<dbReference type="InterPro" id="IPR032179">
    <property type="entry name" value="Cry22Aa_Ig-like"/>
</dbReference>
<dbReference type="OrthoDB" id="9763050at2"/>
<keyword evidence="3" id="KW-1185">Reference proteome</keyword>
<organism evidence="2 3">
    <name type="scientific">Arcanobacterium bovis</name>
    <dbReference type="NCBI Taxonomy" id="2529275"/>
    <lineage>
        <taxon>Bacteria</taxon>
        <taxon>Bacillati</taxon>
        <taxon>Actinomycetota</taxon>
        <taxon>Actinomycetes</taxon>
        <taxon>Actinomycetales</taxon>
        <taxon>Actinomycetaceae</taxon>
        <taxon>Arcanobacterium</taxon>
    </lineage>
</organism>
<dbReference type="InterPro" id="IPR011330">
    <property type="entry name" value="Glyco_hydro/deAcase_b/a-brl"/>
</dbReference>
<dbReference type="EMBL" id="SJDT01000003">
    <property type="protein sequence ID" value="TBW22114.1"/>
    <property type="molecule type" value="Genomic_DNA"/>
</dbReference>
<name>A0A4Q9V0G2_9ACTO</name>
<evidence type="ECO:0000313" key="3">
    <source>
        <dbReference type="Proteomes" id="UP000293036"/>
    </source>
</evidence>
<dbReference type="Proteomes" id="UP000293036">
    <property type="component" value="Unassembled WGS sequence"/>
</dbReference>
<dbReference type="Pfam" id="PF16403">
    <property type="entry name" value="Bact_surface_Ig-like"/>
    <property type="match status" value="2"/>
</dbReference>
<dbReference type="GO" id="GO:0005975">
    <property type="term" value="P:carbohydrate metabolic process"/>
    <property type="evidence" value="ECO:0007669"/>
    <property type="project" value="InterPro"/>
</dbReference>
<dbReference type="AlphaFoldDB" id="A0A4Q9V0G2"/>